<comment type="catalytic activity">
    <reaction evidence="1">
        <text>ATP + protein L-histidine = ADP + protein N-phospho-L-histidine.</text>
        <dbReference type="EC" id="2.7.13.3"/>
    </reaction>
</comment>
<accession>A0A2D2D301</accession>
<evidence type="ECO:0000256" key="7">
    <source>
        <dbReference type="ARBA" id="ARBA00022777"/>
    </source>
</evidence>
<dbReference type="PANTHER" id="PTHR45436">
    <property type="entry name" value="SENSOR HISTIDINE KINASE YKOH"/>
    <property type="match status" value="1"/>
</dbReference>
<dbReference type="Gene3D" id="3.30.565.10">
    <property type="entry name" value="Histidine kinase-like ATPase, C-terminal domain"/>
    <property type="match status" value="1"/>
</dbReference>
<dbReference type="EC" id="2.7.13.3" evidence="3"/>
<dbReference type="Proteomes" id="UP000230709">
    <property type="component" value="Chromosome"/>
</dbReference>
<dbReference type="InterPro" id="IPR003594">
    <property type="entry name" value="HATPase_dom"/>
</dbReference>
<dbReference type="InterPro" id="IPR050428">
    <property type="entry name" value="TCS_sensor_his_kinase"/>
</dbReference>
<evidence type="ECO:0000256" key="1">
    <source>
        <dbReference type="ARBA" id="ARBA00000085"/>
    </source>
</evidence>
<dbReference type="InterPro" id="IPR036890">
    <property type="entry name" value="HATPase_C_sf"/>
</dbReference>
<dbReference type="AlphaFoldDB" id="A0A2D2D301"/>
<evidence type="ECO:0000256" key="2">
    <source>
        <dbReference type="ARBA" id="ARBA00004370"/>
    </source>
</evidence>
<dbReference type="GO" id="GO:0005886">
    <property type="term" value="C:plasma membrane"/>
    <property type="evidence" value="ECO:0007669"/>
    <property type="project" value="TreeGrafter"/>
</dbReference>
<evidence type="ECO:0000256" key="5">
    <source>
        <dbReference type="ARBA" id="ARBA00022679"/>
    </source>
</evidence>
<dbReference type="KEGG" id="mtw:CQW49_16875"/>
<dbReference type="STRING" id="595536.GCA_000178815_01807"/>
<keyword evidence="5" id="KW-0808">Transferase</keyword>
<name>A0A2D2D301_METT3</name>
<evidence type="ECO:0000256" key="10">
    <source>
        <dbReference type="SAM" id="Phobius"/>
    </source>
</evidence>
<gene>
    <name evidence="12" type="ORF">CQW49_16875</name>
</gene>
<evidence type="ECO:0000313" key="12">
    <source>
        <dbReference type="EMBL" id="ATQ69370.1"/>
    </source>
</evidence>
<organism evidence="12 13">
    <name type="scientific">Methylosinus trichosporium (strain ATCC 35070 / NCIMB 11131 / UNIQEM 75 / OB3b)</name>
    <dbReference type="NCBI Taxonomy" id="595536"/>
    <lineage>
        <taxon>Bacteria</taxon>
        <taxon>Pseudomonadati</taxon>
        <taxon>Pseudomonadota</taxon>
        <taxon>Alphaproteobacteria</taxon>
        <taxon>Hyphomicrobiales</taxon>
        <taxon>Methylocystaceae</taxon>
        <taxon>Methylosinus</taxon>
    </lineage>
</organism>
<evidence type="ECO:0000256" key="4">
    <source>
        <dbReference type="ARBA" id="ARBA00022553"/>
    </source>
</evidence>
<dbReference type="SUPFAM" id="SSF47384">
    <property type="entry name" value="Homodimeric domain of signal transducing histidine kinase"/>
    <property type="match status" value="1"/>
</dbReference>
<evidence type="ECO:0000256" key="9">
    <source>
        <dbReference type="ARBA" id="ARBA00023136"/>
    </source>
</evidence>
<dbReference type="RefSeq" id="WP_003608575.1">
    <property type="nucleotide sequence ID" value="NZ_ADVE02000001.1"/>
</dbReference>
<evidence type="ECO:0000256" key="6">
    <source>
        <dbReference type="ARBA" id="ARBA00022692"/>
    </source>
</evidence>
<reference evidence="13" key="1">
    <citation type="submission" date="2017-10" db="EMBL/GenBank/DDBJ databases">
        <title>Completed PacBio SMRT sequence of Methylosinus trichosporium OB3b reveals presence of a third large plasmid.</title>
        <authorList>
            <person name="Charles T.C."/>
            <person name="Lynch M.D.J."/>
            <person name="Heil J.R."/>
            <person name="Cheng J."/>
        </authorList>
    </citation>
    <scope>NUCLEOTIDE SEQUENCE [LARGE SCALE GENOMIC DNA]</scope>
    <source>
        <strain evidence="13">OB3b</strain>
    </source>
</reference>
<dbReference type="InterPro" id="IPR005467">
    <property type="entry name" value="His_kinase_dom"/>
</dbReference>
<evidence type="ECO:0000256" key="8">
    <source>
        <dbReference type="ARBA" id="ARBA00022989"/>
    </source>
</evidence>
<evidence type="ECO:0000259" key="11">
    <source>
        <dbReference type="PROSITE" id="PS50109"/>
    </source>
</evidence>
<evidence type="ECO:0000313" key="13">
    <source>
        <dbReference type="Proteomes" id="UP000230709"/>
    </source>
</evidence>
<evidence type="ECO:0000256" key="3">
    <source>
        <dbReference type="ARBA" id="ARBA00012438"/>
    </source>
</evidence>
<dbReference type="PANTHER" id="PTHR45436:SF5">
    <property type="entry name" value="SENSOR HISTIDINE KINASE TRCS"/>
    <property type="match status" value="1"/>
</dbReference>
<dbReference type="EMBL" id="CP023737">
    <property type="protein sequence ID" value="ATQ69370.1"/>
    <property type="molecule type" value="Genomic_DNA"/>
</dbReference>
<dbReference type="PROSITE" id="PS50109">
    <property type="entry name" value="HIS_KIN"/>
    <property type="match status" value="1"/>
</dbReference>
<dbReference type="Pfam" id="PF02518">
    <property type="entry name" value="HATPase_c"/>
    <property type="match status" value="1"/>
</dbReference>
<comment type="subcellular location">
    <subcellularLocation>
        <location evidence="2">Membrane</location>
    </subcellularLocation>
</comment>
<keyword evidence="7 12" id="KW-0418">Kinase</keyword>
<dbReference type="SUPFAM" id="SSF55874">
    <property type="entry name" value="ATPase domain of HSP90 chaperone/DNA topoisomerase II/histidine kinase"/>
    <property type="match status" value="1"/>
</dbReference>
<dbReference type="GO" id="GO:0000155">
    <property type="term" value="F:phosphorelay sensor kinase activity"/>
    <property type="evidence" value="ECO:0007669"/>
    <property type="project" value="InterPro"/>
</dbReference>
<feature type="domain" description="Histidine kinase" evidence="11">
    <location>
        <begin position="250"/>
        <end position="445"/>
    </location>
</feature>
<dbReference type="Gene3D" id="1.10.287.130">
    <property type="match status" value="1"/>
</dbReference>
<keyword evidence="4" id="KW-0597">Phosphoprotein</keyword>
<protein>
    <recommendedName>
        <fullName evidence="3">histidine kinase</fullName>
        <ecNumber evidence="3">2.7.13.3</ecNumber>
    </recommendedName>
</protein>
<keyword evidence="8 10" id="KW-1133">Transmembrane helix</keyword>
<feature type="transmembrane region" description="Helical" evidence="10">
    <location>
        <begin position="175"/>
        <end position="198"/>
    </location>
</feature>
<keyword evidence="6 10" id="KW-0812">Transmembrane</keyword>
<keyword evidence="9 10" id="KW-0472">Membrane</keyword>
<sequence length="452" mass="48776">MRTRSLRLRLFLAGAAAVTLALTLAGFGLVLLFEHHLERTMDDDIETYVRNLVSELTVDASKGRLRVIRSAPDPRFERLHSGFYWQVATDDEGEIERSPSLGDRSLAFPAGCEPDNEIRYYRMIGPRGNPMRGGLACVSIGDAEAPLRVRVLAALGLVAVATARDAFATEMLATLLLLALGFGFAMWMQVGLGLAPLARLCAEVGEIARGTRRRLDQEGPREVQALVDELNGLLDEREKEIARARNRAADLAHGLKTPLTALAADARLLRARGAIDIAQSLDRIGDAMHRHVERELARARIRHAPRSEPTPVPEVVDALARTLASAGAEVVFDLRIAPGARVAVERVDLMEMLGNLMENAARHATSRVRVSAAGGRFVVEDDGAGLPAESEALIRERGGRLDESGGAGLGLAIVQDMLDAYGGALRFARSDLGGLRVEADLSRADVAATEAR</sequence>
<dbReference type="PRINTS" id="PR00344">
    <property type="entry name" value="BCTRLSENSOR"/>
</dbReference>
<proteinExistence type="predicted"/>
<keyword evidence="13" id="KW-1185">Reference proteome</keyword>
<dbReference type="InterPro" id="IPR036097">
    <property type="entry name" value="HisK_dim/P_sf"/>
</dbReference>
<dbReference type="SMART" id="SM00387">
    <property type="entry name" value="HATPase_c"/>
    <property type="match status" value="1"/>
</dbReference>
<dbReference type="InterPro" id="IPR004358">
    <property type="entry name" value="Sig_transdc_His_kin-like_C"/>
</dbReference>